<dbReference type="RefSeq" id="WP_089668038.1">
    <property type="nucleotide sequence ID" value="NZ_FOJA01000001.1"/>
</dbReference>
<dbReference type="EMBL" id="FOJA01000001">
    <property type="protein sequence ID" value="SEV98456.1"/>
    <property type="molecule type" value="Genomic_DNA"/>
</dbReference>
<dbReference type="AlphaFoldDB" id="A0A1I0NBT0"/>
<accession>A0A1I0NBT0</accession>
<dbReference type="STRING" id="355548.SAMN04487945_0738"/>
<dbReference type="Pfam" id="PF25934">
    <property type="entry name" value="DUF7979"/>
    <property type="match status" value="1"/>
</dbReference>
<keyword evidence="1" id="KW-1133">Transmembrane helix</keyword>
<feature type="domain" description="DUF7979" evidence="2">
    <location>
        <begin position="31"/>
        <end position="102"/>
    </location>
</feature>
<protein>
    <recommendedName>
        <fullName evidence="2">DUF7979 domain-containing protein</fullName>
    </recommendedName>
</protein>
<keyword evidence="1" id="KW-0812">Transmembrane</keyword>
<evidence type="ECO:0000313" key="4">
    <source>
        <dbReference type="Proteomes" id="UP000198518"/>
    </source>
</evidence>
<name>A0A1I0NBT0_9EURY</name>
<feature type="transmembrane region" description="Helical" evidence="1">
    <location>
        <begin position="116"/>
        <end position="135"/>
    </location>
</feature>
<gene>
    <name evidence="3" type="ORF">SAMN04487945_0738</name>
</gene>
<evidence type="ECO:0000259" key="2">
    <source>
        <dbReference type="Pfam" id="PF25934"/>
    </source>
</evidence>
<dbReference type="Proteomes" id="UP000198518">
    <property type="component" value="Unassembled WGS sequence"/>
</dbReference>
<proteinExistence type="predicted"/>
<reference evidence="3 4" key="1">
    <citation type="submission" date="2016-10" db="EMBL/GenBank/DDBJ databases">
        <authorList>
            <person name="de Groot N.N."/>
        </authorList>
    </citation>
    <scope>NUCLEOTIDE SEQUENCE [LARGE SCALE GENOMIC DNA]</scope>
    <source>
        <strain evidence="3 4">CGMCC 1.5337</strain>
    </source>
</reference>
<evidence type="ECO:0000313" key="3">
    <source>
        <dbReference type="EMBL" id="SEV98456.1"/>
    </source>
</evidence>
<dbReference type="InterPro" id="IPR058285">
    <property type="entry name" value="DUF7979"/>
</dbReference>
<evidence type="ECO:0000256" key="1">
    <source>
        <dbReference type="SAM" id="Phobius"/>
    </source>
</evidence>
<sequence>MVQVRTALPAVVGLLLLGSFLIAPATSPPDTYTVTVQTEEYPSDPAPYDELSAGTQRAFDAALASNGSVEYTGQERPENIPFPDSNGLTSEDITYQNETYFVQYEHTIHVMGMTPLLRTLGSLAGGVVLLAYAGYRRFA</sequence>
<organism evidence="3 4">
    <name type="scientific">Halobacterium jilantaiense</name>
    <dbReference type="NCBI Taxonomy" id="355548"/>
    <lineage>
        <taxon>Archaea</taxon>
        <taxon>Methanobacteriati</taxon>
        <taxon>Methanobacteriota</taxon>
        <taxon>Stenosarchaea group</taxon>
        <taxon>Halobacteria</taxon>
        <taxon>Halobacteriales</taxon>
        <taxon>Halobacteriaceae</taxon>
        <taxon>Halobacterium</taxon>
    </lineage>
</organism>
<keyword evidence="4" id="KW-1185">Reference proteome</keyword>
<keyword evidence="1" id="KW-0472">Membrane</keyword>